<evidence type="ECO:0000256" key="4">
    <source>
        <dbReference type="ARBA" id="ARBA00022490"/>
    </source>
</evidence>
<dbReference type="Proteomes" id="UP000051012">
    <property type="component" value="Unassembled WGS sequence"/>
</dbReference>
<dbReference type="NCBIfam" id="TIGR00468">
    <property type="entry name" value="pheS"/>
    <property type="match status" value="1"/>
</dbReference>
<dbReference type="EMBL" id="LJNI01000060">
    <property type="protein sequence ID" value="KPJ72702.1"/>
    <property type="molecule type" value="Genomic_DNA"/>
</dbReference>
<dbReference type="InterPro" id="IPR022911">
    <property type="entry name" value="Phe_tRNA_ligase_alpha1_bac"/>
</dbReference>
<evidence type="ECO:0000256" key="3">
    <source>
        <dbReference type="ARBA" id="ARBA00011209"/>
    </source>
</evidence>
<keyword evidence="11 13" id="KW-0030">Aminoacyl-tRNA synthetase</keyword>
<organism evidence="15 16">
    <name type="scientific">candidate division TA06 bacterium DG_78</name>
    <dbReference type="NCBI Taxonomy" id="1703772"/>
    <lineage>
        <taxon>Bacteria</taxon>
        <taxon>Bacteria division TA06</taxon>
    </lineage>
</organism>
<dbReference type="AlphaFoldDB" id="A0A0S7YD88"/>
<dbReference type="HAMAP" id="MF_00281">
    <property type="entry name" value="Phe_tRNA_synth_alpha1"/>
    <property type="match status" value="1"/>
</dbReference>
<evidence type="ECO:0000256" key="11">
    <source>
        <dbReference type="ARBA" id="ARBA00023146"/>
    </source>
</evidence>
<reference evidence="15 16" key="1">
    <citation type="journal article" date="2015" name="Microbiome">
        <title>Genomic resolution of linkages in carbon, nitrogen, and sulfur cycling among widespread estuary sediment bacteria.</title>
        <authorList>
            <person name="Baker B.J."/>
            <person name="Lazar C.S."/>
            <person name="Teske A.P."/>
            <person name="Dick G.J."/>
        </authorList>
    </citation>
    <scope>NUCLEOTIDE SEQUENCE [LARGE SCALE GENOMIC DNA]</scope>
    <source>
        <strain evidence="15">DG_78</strain>
    </source>
</reference>
<keyword evidence="7 13" id="KW-0547">Nucleotide-binding</keyword>
<keyword evidence="9 13" id="KW-0460">Magnesium</keyword>
<name>A0A0S7YD88_UNCT6</name>
<dbReference type="Pfam" id="PF01409">
    <property type="entry name" value="tRNA-synt_2d"/>
    <property type="match status" value="1"/>
</dbReference>
<evidence type="ECO:0000256" key="12">
    <source>
        <dbReference type="ARBA" id="ARBA00049255"/>
    </source>
</evidence>
<dbReference type="GO" id="GO:0000049">
    <property type="term" value="F:tRNA binding"/>
    <property type="evidence" value="ECO:0007669"/>
    <property type="project" value="InterPro"/>
</dbReference>
<evidence type="ECO:0000256" key="5">
    <source>
        <dbReference type="ARBA" id="ARBA00022598"/>
    </source>
</evidence>
<comment type="similarity">
    <text evidence="2 13">Belongs to the class-II aminoacyl-tRNA synthetase family. Phe-tRNA synthetase alpha subunit type 1 subfamily.</text>
</comment>
<keyword evidence="8 13" id="KW-0067">ATP-binding</keyword>
<comment type="caution">
    <text evidence="15">The sequence shown here is derived from an EMBL/GenBank/DDBJ whole genome shotgun (WGS) entry which is preliminary data.</text>
</comment>
<dbReference type="GO" id="GO:0005737">
    <property type="term" value="C:cytoplasm"/>
    <property type="evidence" value="ECO:0007669"/>
    <property type="project" value="UniProtKB-SubCell"/>
</dbReference>
<dbReference type="GO" id="GO:0000287">
    <property type="term" value="F:magnesium ion binding"/>
    <property type="evidence" value="ECO:0007669"/>
    <property type="project" value="UniProtKB-UniRule"/>
</dbReference>
<evidence type="ECO:0000256" key="7">
    <source>
        <dbReference type="ARBA" id="ARBA00022741"/>
    </source>
</evidence>
<dbReference type="GO" id="GO:0005524">
    <property type="term" value="F:ATP binding"/>
    <property type="evidence" value="ECO:0007669"/>
    <property type="project" value="UniProtKB-UniRule"/>
</dbReference>
<evidence type="ECO:0000259" key="14">
    <source>
        <dbReference type="PROSITE" id="PS50862"/>
    </source>
</evidence>
<dbReference type="PANTHER" id="PTHR11538:SF41">
    <property type="entry name" value="PHENYLALANINE--TRNA LIGASE, MITOCHONDRIAL"/>
    <property type="match status" value="1"/>
</dbReference>
<evidence type="ECO:0000256" key="8">
    <source>
        <dbReference type="ARBA" id="ARBA00022840"/>
    </source>
</evidence>
<accession>A0A0S7YD88</accession>
<gene>
    <name evidence="13" type="primary">pheS</name>
    <name evidence="15" type="ORF">AMJ52_05460</name>
</gene>
<dbReference type="CDD" id="cd00496">
    <property type="entry name" value="PheRS_alpha_core"/>
    <property type="match status" value="1"/>
</dbReference>
<dbReference type="InterPro" id="IPR002319">
    <property type="entry name" value="Phenylalanyl-tRNA_Synthase"/>
</dbReference>
<comment type="cofactor">
    <cofactor evidence="13">
        <name>Mg(2+)</name>
        <dbReference type="ChEBI" id="CHEBI:18420"/>
    </cofactor>
    <text evidence="13">Binds 2 magnesium ions per tetramer.</text>
</comment>
<dbReference type="GO" id="GO:0006432">
    <property type="term" value="P:phenylalanyl-tRNA aminoacylation"/>
    <property type="evidence" value="ECO:0007669"/>
    <property type="project" value="UniProtKB-UniRule"/>
</dbReference>
<dbReference type="InterPro" id="IPR004188">
    <property type="entry name" value="Phe-tRNA_ligase_II_N"/>
</dbReference>
<dbReference type="SUPFAM" id="SSF46589">
    <property type="entry name" value="tRNA-binding arm"/>
    <property type="match status" value="1"/>
</dbReference>
<dbReference type="PROSITE" id="PS50862">
    <property type="entry name" value="AA_TRNA_LIGASE_II"/>
    <property type="match status" value="1"/>
</dbReference>
<evidence type="ECO:0000256" key="1">
    <source>
        <dbReference type="ARBA" id="ARBA00004496"/>
    </source>
</evidence>
<dbReference type="PANTHER" id="PTHR11538">
    <property type="entry name" value="PHENYLALANYL-TRNA SYNTHETASE"/>
    <property type="match status" value="1"/>
</dbReference>
<comment type="catalytic activity">
    <reaction evidence="12 13">
        <text>tRNA(Phe) + L-phenylalanine + ATP = L-phenylalanyl-tRNA(Phe) + AMP + diphosphate + H(+)</text>
        <dbReference type="Rhea" id="RHEA:19413"/>
        <dbReference type="Rhea" id="RHEA-COMP:9668"/>
        <dbReference type="Rhea" id="RHEA-COMP:9699"/>
        <dbReference type="ChEBI" id="CHEBI:15378"/>
        <dbReference type="ChEBI" id="CHEBI:30616"/>
        <dbReference type="ChEBI" id="CHEBI:33019"/>
        <dbReference type="ChEBI" id="CHEBI:58095"/>
        <dbReference type="ChEBI" id="CHEBI:78442"/>
        <dbReference type="ChEBI" id="CHEBI:78531"/>
        <dbReference type="ChEBI" id="CHEBI:456215"/>
        <dbReference type="EC" id="6.1.1.20"/>
    </reaction>
</comment>
<evidence type="ECO:0000313" key="16">
    <source>
        <dbReference type="Proteomes" id="UP000051012"/>
    </source>
</evidence>
<sequence>MRDRLLTLENEIRSSLEQSSDQDSLEALRIKYLGRKGLINQLIKEIAHLSTEERKVYGNKINQLKQKLSSELNSRFERFKEKSEATFEPLLPGKVPHIGHFHPLSKTFSEIVTFFKNYGFTVETGPEIEHDWYNFGALNMAKDHPARDMFSVFYIKEDLMLRSHTSPVQIRVMEKQKPPIKIICPGRCYRYDAFDASHAPVFHQVEVLYVDEGVSFGELKWILSEFVKRIFGPKTKYEIRPSFFPFTEPSGELAISCTVCGGEGCSVCGNSGWLELLGCGMVHPQVLKNVKISPKTYSGYAVGMGVERVAMVKYVIDDIRVFYNNDMRFLEQF</sequence>
<keyword evidence="6 13" id="KW-0479">Metal-binding</keyword>
<dbReference type="EC" id="6.1.1.20" evidence="13"/>
<dbReference type="InterPro" id="IPR006195">
    <property type="entry name" value="aa-tRNA-synth_II"/>
</dbReference>
<keyword evidence="4 13" id="KW-0963">Cytoplasm</keyword>
<dbReference type="InterPro" id="IPR045864">
    <property type="entry name" value="aa-tRNA-synth_II/BPL/LPL"/>
</dbReference>
<comment type="subcellular location">
    <subcellularLocation>
        <location evidence="1 13">Cytoplasm</location>
    </subcellularLocation>
</comment>
<evidence type="ECO:0000256" key="2">
    <source>
        <dbReference type="ARBA" id="ARBA00010207"/>
    </source>
</evidence>
<dbReference type="Pfam" id="PF02912">
    <property type="entry name" value="Phe_tRNA-synt_N"/>
    <property type="match status" value="1"/>
</dbReference>
<dbReference type="GO" id="GO:0004826">
    <property type="term" value="F:phenylalanine-tRNA ligase activity"/>
    <property type="evidence" value="ECO:0007669"/>
    <property type="project" value="UniProtKB-UniRule"/>
</dbReference>
<evidence type="ECO:0000256" key="6">
    <source>
        <dbReference type="ARBA" id="ARBA00022723"/>
    </source>
</evidence>
<feature type="domain" description="Aminoacyl-transfer RNA synthetases class-II family profile" evidence="14">
    <location>
        <begin position="114"/>
        <end position="312"/>
    </location>
</feature>
<protein>
    <recommendedName>
        <fullName evidence="13">Phenylalanine--tRNA ligase alpha subunit</fullName>
        <ecNumber evidence="13">6.1.1.20</ecNumber>
    </recommendedName>
    <alternativeName>
        <fullName evidence="13">Phenylalanyl-tRNA synthetase alpha subunit</fullName>
        <shortName evidence="13">PheRS</shortName>
    </alternativeName>
</protein>
<feature type="binding site" evidence="13">
    <location>
        <position position="248"/>
    </location>
    <ligand>
        <name>Mg(2+)</name>
        <dbReference type="ChEBI" id="CHEBI:18420"/>
        <note>shared with beta subunit</note>
    </ligand>
</feature>
<dbReference type="Gene3D" id="3.30.930.10">
    <property type="entry name" value="Bira Bifunctional Protein, Domain 2"/>
    <property type="match status" value="1"/>
</dbReference>
<dbReference type="PATRIC" id="fig|1703772.3.peg.1701"/>
<proteinExistence type="inferred from homology"/>
<dbReference type="SUPFAM" id="SSF55681">
    <property type="entry name" value="Class II aaRS and biotin synthetases"/>
    <property type="match status" value="1"/>
</dbReference>
<evidence type="ECO:0000256" key="10">
    <source>
        <dbReference type="ARBA" id="ARBA00022917"/>
    </source>
</evidence>
<keyword evidence="5 13" id="KW-0436">Ligase</keyword>
<keyword evidence="10 13" id="KW-0648">Protein biosynthesis</keyword>
<evidence type="ECO:0000256" key="9">
    <source>
        <dbReference type="ARBA" id="ARBA00022842"/>
    </source>
</evidence>
<evidence type="ECO:0000256" key="13">
    <source>
        <dbReference type="HAMAP-Rule" id="MF_00281"/>
    </source>
</evidence>
<comment type="subunit">
    <text evidence="3 13">Tetramer of two alpha and two beta subunits.</text>
</comment>
<evidence type="ECO:0000313" key="15">
    <source>
        <dbReference type="EMBL" id="KPJ72702.1"/>
    </source>
</evidence>
<dbReference type="InterPro" id="IPR010978">
    <property type="entry name" value="tRNA-bd_arm"/>
</dbReference>
<dbReference type="InterPro" id="IPR004529">
    <property type="entry name" value="Phe-tRNA-synth_IIc_asu"/>
</dbReference>